<protein>
    <submittedName>
        <fullName evidence="13">Uncharacterized protein</fullName>
    </submittedName>
</protein>
<dbReference type="GO" id="GO:0005886">
    <property type="term" value="C:plasma membrane"/>
    <property type="evidence" value="ECO:0007669"/>
    <property type="project" value="UniProtKB-SubCell"/>
</dbReference>
<keyword evidence="5" id="KW-0067">ATP-binding</keyword>
<evidence type="ECO:0000259" key="12">
    <source>
        <dbReference type="Pfam" id="PF13807"/>
    </source>
</evidence>
<evidence type="ECO:0000313" key="14">
    <source>
        <dbReference type="Proteomes" id="UP000264071"/>
    </source>
</evidence>
<accession>A0A3D4VBZ5</accession>
<feature type="compositionally biased region" description="Polar residues" evidence="9">
    <location>
        <begin position="1"/>
        <end position="11"/>
    </location>
</feature>
<gene>
    <name evidence="13" type="ORF">DGD08_15735</name>
</gene>
<keyword evidence="7 10" id="KW-0472">Membrane</keyword>
<reference evidence="13 14" key="1">
    <citation type="journal article" date="2018" name="Nat. Biotechnol.">
        <title>A standardized bacterial taxonomy based on genome phylogeny substantially revises the tree of life.</title>
        <authorList>
            <person name="Parks D.H."/>
            <person name="Chuvochina M."/>
            <person name="Waite D.W."/>
            <person name="Rinke C."/>
            <person name="Skarshewski A."/>
            <person name="Chaumeil P.A."/>
            <person name="Hugenholtz P."/>
        </authorList>
    </citation>
    <scope>NUCLEOTIDE SEQUENCE [LARGE SCALE GENOMIC DNA]</scope>
    <source>
        <strain evidence="13">UBA8844</strain>
    </source>
</reference>
<dbReference type="InterPro" id="IPR027417">
    <property type="entry name" value="P-loop_NTPase"/>
</dbReference>
<evidence type="ECO:0000256" key="8">
    <source>
        <dbReference type="SAM" id="Coils"/>
    </source>
</evidence>
<evidence type="ECO:0000256" key="3">
    <source>
        <dbReference type="ARBA" id="ARBA00022692"/>
    </source>
</evidence>
<evidence type="ECO:0000256" key="7">
    <source>
        <dbReference type="ARBA" id="ARBA00023136"/>
    </source>
</evidence>
<dbReference type="SUPFAM" id="SSF52540">
    <property type="entry name" value="P-loop containing nucleoside triphosphate hydrolases"/>
    <property type="match status" value="1"/>
</dbReference>
<evidence type="ECO:0000256" key="9">
    <source>
        <dbReference type="SAM" id="MobiDB-lite"/>
    </source>
</evidence>
<feature type="transmembrane region" description="Helical" evidence="10">
    <location>
        <begin position="54"/>
        <end position="72"/>
    </location>
</feature>
<feature type="domain" description="Polysaccharide chain length determinant N-terminal" evidence="11">
    <location>
        <begin position="44"/>
        <end position="127"/>
    </location>
</feature>
<dbReference type="PANTHER" id="PTHR32309">
    <property type="entry name" value="TYROSINE-PROTEIN KINASE"/>
    <property type="match status" value="1"/>
</dbReference>
<keyword evidence="4" id="KW-0547">Nucleotide-binding</keyword>
<comment type="caution">
    <text evidence="13">The sequence shown here is derived from an EMBL/GenBank/DDBJ whole genome shotgun (WGS) entry which is preliminary data.</text>
</comment>
<proteinExistence type="predicted"/>
<comment type="subcellular location">
    <subcellularLocation>
        <location evidence="1">Cell membrane</location>
        <topology evidence="1">Multi-pass membrane protein</topology>
    </subcellularLocation>
</comment>
<dbReference type="PANTHER" id="PTHR32309:SF31">
    <property type="entry name" value="CAPSULAR EXOPOLYSACCHARIDE FAMILY"/>
    <property type="match status" value="1"/>
</dbReference>
<evidence type="ECO:0000256" key="6">
    <source>
        <dbReference type="ARBA" id="ARBA00022989"/>
    </source>
</evidence>
<dbReference type="Pfam" id="PF13807">
    <property type="entry name" value="GNVR"/>
    <property type="match status" value="1"/>
</dbReference>
<feature type="coiled-coil region" evidence="8">
    <location>
        <begin position="381"/>
        <end position="415"/>
    </location>
</feature>
<feature type="region of interest" description="Disordered" evidence="9">
    <location>
        <begin position="1"/>
        <end position="39"/>
    </location>
</feature>
<evidence type="ECO:0000313" key="13">
    <source>
        <dbReference type="EMBL" id="HCT58656.1"/>
    </source>
</evidence>
<evidence type="ECO:0000256" key="2">
    <source>
        <dbReference type="ARBA" id="ARBA00022475"/>
    </source>
</evidence>
<feature type="transmembrane region" description="Helical" evidence="10">
    <location>
        <begin position="517"/>
        <end position="537"/>
    </location>
</feature>
<dbReference type="InterPro" id="IPR005702">
    <property type="entry name" value="Wzc-like_C"/>
</dbReference>
<name>A0A3D4VBZ5_9BACT</name>
<keyword evidence="8" id="KW-0175">Coiled coil</keyword>
<keyword evidence="3 10" id="KW-0812">Transmembrane</keyword>
<dbReference type="InterPro" id="IPR050445">
    <property type="entry name" value="Bact_polysacc_biosynth/exp"/>
</dbReference>
<dbReference type="InterPro" id="IPR032807">
    <property type="entry name" value="GNVR"/>
</dbReference>
<dbReference type="Pfam" id="PF10609">
    <property type="entry name" value="ParA"/>
    <property type="match status" value="1"/>
</dbReference>
<dbReference type="Gene3D" id="3.40.50.300">
    <property type="entry name" value="P-loop containing nucleotide triphosphate hydrolases"/>
    <property type="match status" value="1"/>
</dbReference>
<keyword evidence="2" id="KW-1003">Cell membrane</keyword>
<dbReference type="EMBL" id="DPIY01000011">
    <property type="protein sequence ID" value="HCT58656.1"/>
    <property type="molecule type" value="Genomic_DNA"/>
</dbReference>
<evidence type="ECO:0000256" key="5">
    <source>
        <dbReference type="ARBA" id="ARBA00022840"/>
    </source>
</evidence>
<organism evidence="13 14">
    <name type="scientific">Gemmatimonas aurantiaca</name>
    <dbReference type="NCBI Taxonomy" id="173480"/>
    <lineage>
        <taxon>Bacteria</taxon>
        <taxon>Pseudomonadati</taxon>
        <taxon>Gemmatimonadota</taxon>
        <taxon>Gemmatimonadia</taxon>
        <taxon>Gemmatimonadales</taxon>
        <taxon>Gemmatimonadaceae</taxon>
        <taxon>Gemmatimonas</taxon>
    </lineage>
</organism>
<feature type="domain" description="Tyrosine-protein kinase G-rich" evidence="12">
    <location>
        <begin position="465"/>
        <end position="536"/>
    </location>
</feature>
<evidence type="ECO:0000256" key="1">
    <source>
        <dbReference type="ARBA" id="ARBA00004651"/>
    </source>
</evidence>
<evidence type="ECO:0000259" key="11">
    <source>
        <dbReference type="Pfam" id="PF02706"/>
    </source>
</evidence>
<dbReference type="InterPro" id="IPR033756">
    <property type="entry name" value="YlxH/NBP35"/>
</dbReference>
<keyword evidence="6 10" id="KW-1133">Transmembrane helix</keyword>
<evidence type="ECO:0000256" key="10">
    <source>
        <dbReference type="SAM" id="Phobius"/>
    </source>
</evidence>
<dbReference type="Proteomes" id="UP000264071">
    <property type="component" value="Unassembled WGS sequence"/>
</dbReference>
<dbReference type="InterPro" id="IPR003856">
    <property type="entry name" value="LPS_length_determ_N"/>
</dbReference>
<dbReference type="CDD" id="cd05387">
    <property type="entry name" value="BY-kinase"/>
    <property type="match status" value="1"/>
</dbReference>
<dbReference type="Pfam" id="PF02706">
    <property type="entry name" value="Wzz"/>
    <property type="match status" value="1"/>
</dbReference>
<dbReference type="OMA" id="FNWEVVE"/>
<dbReference type="GO" id="GO:0005524">
    <property type="term" value="F:ATP binding"/>
    <property type="evidence" value="ECO:0007669"/>
    <property type="project" value="UniProtKB-KW"/>
</dbReference>
<sequence length="816" mass="88463">MSGQQIQSVTPQAVALEPYQEGTPPGDWGGGTAEGAPEPKGPSLRRYLAAVNRFKWLVLVFAILGGAGGYAATRFIEPEYEVQATILLEQGTGVNNGAGRGPIQAAELLQASGWQDLLRSYAIADPVVIGLGLFVTPAVVADSVLFRTFRVDQSRLRPGDYKLTIAGERYVLNLQPGVEVEKGVVGDSIGRPVGFQWQPVAGQFGRRTEVVFNVQTPREASRALIKKLALSLQDGSSFLFLRMNGPDAQRSAATLNAWVEQFVTVATQYKKQNVVQVAGILEGQREYAAQELASAEAALEGFRVRTVTEPSERQTIQPGIEMTNSPVFENYFRDKILADNYRRDREALERILQSGRSGTAITREAVLSVPAVNADPAAENLRRALEERAARELELRRLRETYTDEYQRVKDAQAALVALRDTVVPRSLDAYLGELRLREQTLNSTIEQSSKDLKGIPSRTIEEQRLKRQVEVAARVYESLNMKAAEAKLAEASTIPDVSILDAAVPPLSPTRNTAPMIILGAVGAALALGLLLAIVLDQLDKRFRYPEQATDDLGLFVLGVVPVIGGKGRRNADQAAQVVESFRTIRMNVRYAADPTRPLTMTITSPGPNDGKSLISSNLALSFAESGLRTLLIDGDIRRGELAKTFKIHSRPGLVEYLEGSALLAEVLNPIASHANLTIMPAGVRRKRAPELLATPRLTQLISQMAGEYDVVVVDSPPLGAGYDAFALATATGNMALVMRAGVTDRKMAEAKMATVDTLPIRVMGAILNGIKMTGAYQYYSYYQDYAAEDEQPERLSAGSGSSRPVALSGGVSDA</sequence>
<evidence type="ECO:0000256" key="4">
    <source>
        <dbReference type="ARBA" id="ARBA00022741"/>
    </source>
</evidence>
<feature type="region of interest" description="Disordered" evidence="9">
    <location>
        <begin position="792"/>
        <end position="816"/>
    </location>
</feature>
<dbReference type="NCBIfam" id="TIGR01007">
    <property type="entry name" value="eps_fam"/>
    <property type="match status" value="1"/>
</dbReference>
<dbReference type="AlphaFoldDB" id="A0A3D4VBZ5"/>